<proteinExistence type="predicted"/>
<organism evidence="1 2">
    <name type="scientific">Phlebia brevispora</name>
    <dbReference type="NCBI Taxonomy" id="194682"/>
    <lineage>
        <taxon>Eukaryota</taxon>
        <taxon>Fungi</taxon>
        <taxon>Dikarya</taxon>
        <taxon>Basidiomycota</taxon>
        <taxon>Agaricomycotina</taxon>
        <taxon>Agaricomycetes</taxon>
        <taxon>Polyporales</taxon>
        <taxon>Meruliaceae</taxon>
        <taxon>Phlebia</taxon>
    </lineage>
</organism>
<gene>
    <name evidence="1" type="ORF">NM688_g3339</name>
</gene>
<keyword evidence="2" id="KW-1185">Reference proteome</keyword>
<dbReference type="Proteomes" id="UP001148662">
    <property type="component" value="Unassembled WGS sequence"/>
</dbReference>
<comment type="caution">
    <text evidence="1">The sequence shown here is derived from an EMBL/GenBank/DDBJ whole genome shotgun (WGS) entry which is preliminary data.</text>
</comment>
<evidence type="ECO:0000313" key="1">
    <source>
        <dbReference type="EMBL" id="KAJ3553980.1"/>
    </source>
</evidence>
<evidence type="ECO:0000313" key="2">
    <source>
        <dbReference type="Proteomes" id="UP001148662"/>
    </source>
</evidence>
<accession>A0ACC1T665</accession>
<sequence>MNLEGYYAGIARFKRERSDSECWDPYLCVNSSGELSLRFSRSRSEPNKAYELCIRHDGQGTPTATLLTDSLLWSDGVMGRAGLSTLTPGCWPRIGSDGNEITVKEFHAIMQGVVASRGPHDNVNDMIKKTLIAILDSERPLYRFPGMITGTLTELYYQGWATKDVVDKLCDGLCQFAQKTATKERIPMRRLCSEFGYGAMWPDDSTKLKCPYFGTCSAMKLGRMRLSRIFESLGDVQCISQAKPDERDQTAVNVLASSPTDVEEQHPRSVRDRLRGRNSNPGGRGLFRYDASRRGRAQIGETWRISFASTTPCTADLGRALAMSRRKILILFNTLPFAVRPRCYDGSSLIACDLWSTYLKVGMLVLAALKSPLTMMGLRSLLLLGLYLTSFTSVYAHHVRHAQLNSVNSYISHESPIAQAGLLANIGPDGAKSSGAMAGIVIASPSTSNPDYLYTWTRDASLVFKVLIDQFTSGQDKSQRALIDDFVSAQAFLQQIPNLSGGVSSGGLGEPKFYINETAFNGEWGRPQNDGPALRATAIINYANWLIDHGNTSWVTNTLWPVIKLDLDFVALHWNLTTYDLWEEIYSSSFFTTAVQHRALREGSSLAAKIGQKRVHSAATISNTAPGRSGKDANTVLASIHTFDPAAGCDAATFQPCSDKALANLKAYVDSFRPVYSLNRGKASNAAVATGRYPEDVYYNGNPWYLTTFAVAEQLYDALIVWEAQHELQVTETSLEFFRQFDPFVEVGTYASWTLTYQTMTSAIKTFADGFVLENAKYTPSNGELSEQYDKSTGQQTSAIDLTWSYASALTVFAARSGFTSPSWGAKGLTVPATCEAYGTATKTVPVTFNVNATTVWGENIYITGGVPALQNWSPDDALLLSAADYPIWSITVSLPAGTVIQYKYLRKYNGSVTWESDPNGQIATPGSGNFTETDTWRAIPSIGSASLELALEKTAAGSGDGRGQQMAVSPWLIGPPVLVYPARPASFGTELSDPLLGYVIPLSSFTAPCSGNNTSHFPFIPDPVQGCPDLCVSGPHQPERTEAWIALVQRGGCPFVEKARQAQTLGAKAVVVGGDKENPDALLNMYSEKDSSDVHIAATFIKYWDYAELLALIASSNTTHQGLKTVSLLLSTEYSAWEWYSPIITFIIILLLPSILTFITLLIHRIRAARAAQRERAPEEFVHNLPWRVWTGTGWEKHAAAYPPEDPSEDPSSAPDLERGIPLPSSSRDGDEDQPPWVDEQAECAICLELFVKGDRVRVLPCGHLFHLTEIDEWLISKKKVVRRRSLTDTGPPSIAKREQSTTPCSASGGADGTYPALVSLSSIVTITTYDEHDRIYPATLTITFIIICCYSLFASDPRFDFLSCIGMYYKLLKESHDVNNTSISISLRDAADEFSVQLLSGHVSHFTSVPQEGVAVSQILASSERSAAGTGVQLFRRNFVIGKPQKLSVPIAT</sequence>
<dbReference type="EMBL" id="JANHOG010000477">
    <property type="protein sequence ID" value="KAJ3553980.1"/>
    <property type="molecule type" value="Genomic_DNA"/>
</dbReference>
<reference evidence="1" key="1">
    <citation type="submission" date="2022-07" db="EMBL/GenBank/DDBJ databases">
        <title>Genome Sequence of Phlebia brevispora.</title>
        <authorList>
            <person name="Buettner E."/>
        </authorList>
    </citation>
    <scope>NUCLEOTIDE SEQUENCE</scope>
    <source>
        <strain evidence="1">MPL23</strain>
    </source>
</reference>
<name>A0ACC1T665_9APHY</name>
<protein>
    <submittedName>
        <fullName evidence="1">Uncharacterized protein</fullName>
    </submittedName>
</protein>